<keyword evidence="2" id="KW-0813">Transport</keyword>
<evidence type="ECO:0000256" key="5">
    <source>
        <dbReference type="ARBA" id="ARBA00023136"/>
    </source>
</evidence>
<dbReference type="PANTHER" id="PTHR43385">
    <property type="entry name" value="RIBOFLAVIN TRANSPORTER RIBJ"/>
    <property type="match status" value="1"/>
</dbReference>
<dbReference type="InterPro" id="IPR036259">
    <property type="entry name" value="MFS_trans_sf"/>
</dbReference>
<dbReference type="WBParaSite" id="TTAC_0000332801-mRNA-1">
    <property type="protein sequence ID" value="TTAC_0000332801-mRNA-1"/>
    <property type="gene ID" value="TTAC_0000332801"/>
</dbReference>
<dbReference type="OrthoDB" id="410267at2759"/>
<name>A0A0R3WRD8_HYDTA</name>
<dbReference type="STRING" id="6205.A0A0R3WRD8"/>
<dbReference type="EMBL" id="UYWX01002227">
    <property type="protein sequence ID" value="VDM22372.1"/>
    <property type="molecule type" value="Genomic_DNA"/>
</dbReference>
<evidence type="ECO:0000256" key="3">
    <source>
        <dbReference type="ARBA" id="ARBA00022692"/>
    </source>
</evidence>
<dbReference type="Pfam" id="PF07690">
    <property type="entry name" value="MFS_1"/>
    <property type="match status" value="1"/>
</dbReference>
<feature type="transmembrane region" description="Helical" evidence="6">
    <location>
        <begin position="106"/>
        <end position="129"/>
    </location>
</feature>
<dbReference type="PANTHER" id="PTHR43385:SF1">
    <property type="entry name" value="RIBOFLAVIN TRANSPORTER RIBJ"/>
    <property type="match status" value="1"/>
</dbReference>
<evidence type="ECO:0000256" key="1">
    <source>
        <dbReference type="ARBA" id="ARBA00004141"/>
    </source>
</evidence>
<evidence type="ECO:0000313" key="7">
    <source>
        <dbReference type="EMBL" id="VDM22372.1"/>
    </source>
</evidence>
<dbReference type="Proteomes" id="UP000274429">
    <property type="component" value="Unassembled WGS sequence"/>
</dbReference>
<evidence type="ECO:0000313" key="8">
    <source>
        <dbReference type="Proteomes" id="UP000274429"/>
    </source>
</evidence>
<feature type="transmembrane region" description="Helical" evidence="6">
    <location>
        <begin position="71"/>
        <end position="94"/>
    </location>
</feature>
<evidence type="ECO:0000256" key="6">
    <source>
        <dbReference type="SAM" id="Phobius"/>
    </source>
</evidence>
<keyword evidence="4 6" id="KW-1133">Transmembrane helix</keyword>
<gene>
    <name evidence="7" type="ORF">TTAC_LOCUS3313</name>
</gene>
<feature type="transmembrane region" description="Helical" evidence="6">
    <location>
        <begin position="149"/>
        <end position="171"/>
    </location>
</feature>
<keyword evidence="8" id="KW-1185">Reference proteome</keyword>
<dbReference type="InterPro" id="IPR052983">
    <property type="entry name" value="MFS_Riboflavin_Transporter"/>
</dbReference>
<organism evidence="9">
    <name type="scientific">Hydatigena taeniaeformis</name>
    <name type="common">Feline tapeworm</name>
    <name type="synonym">Taenia taeniaeformis</name>
    <dbReference type="NCBI Taxonomy" id="6205"/>
    <lineage>
        <taxon>Eukaryota</taxon>
        <taxon>Metazoa</taxon>
        <taxon>Spiralia</taxon>
        <taxon>Lophotrochozoa</taxon>
        <taxon>Platyhelminthes</taxon>
        <taxon>Cestoda</taxon>
        <taxon>Eucestoda</taxon>
        <taxon>Cyclophyllidea</taxon>
        <taxon>Taeniidae</taxon>
        <taxon>Hydatigera</taxon>
    </lineage>
</organism>
<comment type="subcellular location">
    <subcellularLocation>
        <location evidence="1">Membrane</location>
        <topology evidence="1">Multi-pass membrane protein</topology>
    </subcellularLocation>
</comment>
<feature type="transmembrane region" description="Helical" evidence="6">
    <location>
        <begin position="45"/>
        <end position="65"/>
    </location>
</feature>
<dbReference type="SUPFAM" id="SSF103473">
    <property type="entry name" value="MFS general substrate transporter"/>
    <property type="match status" value="1"/>
</dbReference>
<dbReference type="Gene3D" id="1.20.1250.20">
    <property type="entry name" value="MFS general substrate transporter like domains"/>
    <property type="match status" value="1"/>
</dbReference>
<proteinExistence type="predicted"/>
<dbReference type="AlphaFoldDB" id="A0A0R3WRD8"/>
<keyword evidence="3 6" id="KW-0812">Transmembrane</keyword>
<evidence type="ECO:0000256" key="4">
    <source>
        <dbReference type="ARBA" id="ARBA00022989"/>
    </source>
</evidence>
<keyword evidence="5 6" id="KW-0472">Membrane</keyword>
<evidence type="ECO:0000313" key="9">
    <source>
        <dbReference type="WBParaSite" id="TTAC_0000332801-mRNA-1"/>
    </source>
</evidence>
<dbReference type="GO" id="GO:0022857">
    <property type="term" value="F:transmembrane transporter activity"/>
    <property type="evidence" value="ECO:0007669"/>
    <property type="project" value="InterPro"/>
</dbReference>
<dbReference type="InterPro" id="IPR011701">
    <property type="entry name" value="MFS"/>
</dbReference>
<reference evidence="9" key="1">
    <citation type="submission" date="2017-02" db="UniProtKB">
        <authorList>
            <consortium name="WormBaseParasite"/>
        </authorList>
    </citation>
    <scope>IDENTIFICATION</scope>
</reference>
<reference evidence="7 8" key="2">
    <citation type="submission" date="2018-11" db="EMBL/GenBank/DDBJ databases">
        <authorList>
            <consortium name="Pathogen Informatics"/>
        </authorList>
    </citation>
    <scope>NUCLEOTIDE SEQUENCE [LARGE SCALE GENOMIC DNA]</scope>
</reference>
<dbReference type="GO" id="GO:0016020">
    <property type="term" value="C:membrane"/>
    <property type="evidence" value="ECO:0007669"/>
    <property type="project" value="UniProtKB-SubCell"/>
</dbReference>
<sequence length="265" mass="29017">MNPYVAQFMNIENSKTSWFSSTILALQAVFMPTGAHIATKINYRWVLLAALIFSSGGILLTRVTVYSGLGLYILTYCICFGIGMGLPYSVIFSIASSWFPQKRSTVVGIISSGFGLGALVFIPIQTQIINPNNLPKVDDKFPPEVINKVPEAFLILGGIVLGLEVIATILLQRRPEENPAVLSTESSNDEQPSSPVSEDIKVDLKPESLKGPKSFTVREALKCVDFYLLWGIVFLDIISVVLLTSTYKAGCSALAINKLVWFDMV</sequence>
<accession>A0A0R3WRD8</accession>
<protein>
    <submittedName>
        <fullName evidence="9">MFS domain-containing protein</fullName>
    </submittedName>
</protein>
<evidence type="ECO:0000256" key="2">
    <source>
        <dbReference type="ARBA" id="ARBA00022448"/>
    </source>
</evidence>
<feature type="transmembrane region" description="Helical" evidence="6">
    <location>
        <begin position="226"/>
        <end position="247"/>
    </location>
</feature>